<name>A0A0G4FSV9_VITBC</name>
<keyword evidence="5 8" id="KW-1133">Transmembrane helix</keyword>
<gene>
    <name evidence="10" type="ORF">Vbra_21667</name>
</gene>
<keyword evidence="11" id="KW-1185">Reference proteome</keyword>
<dbReference type="STRING" id="1169540.A0A0G4FSV9"/>
<dbReference type="PANTHER" id="PTHR22950:SF692">
    <property type="entry name" value="TRANSMEMBRANE AMINO ACID TRANSPORTER FAMILY PROTEIN"/>
    <property type="match status" value="1"/>
</dbReference>
<evidence type="ECO:0000256" key="4">
    <source>
        <dbReference type="ARBA" id="ARBA00022970"/>
    </source>
</evidence>
<evidence type="ECO:0000256" key="1">
    <source>
        <dbReference type="ARBA" id="ARBA00004141"/>
    </source>
</evidence>
<sequence>MSSSNGHFLHPSSAASTASQDHHDHYQLHMEELDHDHDHMAHSPGWSRGSGLGGGIVRKVSSGLDQAFEFRGASPVWSPPVMAHPEATFFAFSPIQTERQRRQGIDRIRSMASGDLGMVSTPLTTVLEGEEAKRQELVGRQTGVEAPEGRPVTAVEAAFSITNTVIGAGILSLPYAFAVSGFISAPICLVLTFVYFYTATLIGKAMELAQPIAKLHKIPKMAQDWPFLGMAAFGDMGQRLVSIFLSGELYAILVSYLVVVGSNLVVLFPSISKSEAIIGATALVFFLMLVPHWLLAYVSLIANLSTIICVLAFIYTGLYLPHTAPSSDWVFVAPLGLPIMIGIVNFCFVAHSVFPTIYQSMGKPSQYKWSALASFIVALVTYAGTGAFGYLVFGAACQEQFTQNLGVDLEGRPIPGLAYLPMISTLCMCIKLEGSFPMFAAPLIIALENVMGLSPDMPAFDASSPKYIASPTLLSPSPRIVSPALRRMASMQQRDVKGRGIYRFLLRVGFLAVTGIVSLVFQSSAAGIQGLTGSLFSPCTCVIFPALFFWRIAHQQGVKLPWWQQAFLALLLLFGFSCQIFGTTFCVLSMLGVVKGAAF</sequence>
<evidence type="ECO:0000313" key="11">
    <source>
        <dbReference type="Proteomes" id="UP000041254"/>
    </source>
</evidence>
<dbReference type="PANTHER" id="PTHR22950">
    <property type="entry name" value="AMINO ACID TRANSPORTER"/>
    <property type="match status" value="1"/>
</dbReference>
<dbReference type="Pfam" id="PF01490">
    <property type="entry name" value="Aa_trans"/>
    <property type="match status" value="1"/>
</dbReference>
<dbReference type="InterPro" id="IPR013057">
    <property type="entry name" value="AA_transpt_TM"/>
</dbReference>
<dbReference type="VEuPathDB" id="CryptoDB:Vbra_21667"/>
<reference evidence="10 11" key="1">
    <citation type="submission" date="2014-11" db="EMBL/GenBank/DDBJ databases">
        <authorList>
            <person name="Zhu J."/>
            <person name="Qi W."/>
            <person name="Song R."/>
        </authorList>
    </citation>
    <scope>NUCLEOTIDE SEQUENCE [LARGE SCALE GENOMIC DNA]</scope>
</reference>
<dbReference type="InParanoid" id="A0A0G4FSV9"/>
<keyword evidence="6 8" id="KW-0472">Membrane</keyword>
<dbReference type="AlphaFoldDB" id="A0A0G4FSV9"/>
<organism evidence="10 11">
    <name type="scientific">Vitrella brassicaformis (strain CCMP3155)</name>
    <dbReference type="NCBI Taxonomy" id="1169540"/>
    <lineage>
        <taxon>Eukaryota</taxon>
        <taxon>Sar</taxon>
        <taxon>Alveolata</taxon>
        <taxon>Colpodellida</taxon>
        <taxon>Vitrellaceae</taxon>
        <taxon>Vitrella</taxon>
    </lineage>
</organism>
<dbReference type="EMBL" id="CDMY01000488">
    <property type="protein sequence ID" value="CEM17399.1"/>
    <property type="molecule type" value="Genomic_DNA"/>
</dbReference>
<dbReference type="PhylomeDB" id="A0A0G4FSV9"/>
<accession>A0A0G4FSV9</accession>
<evidence type="ECO:0000256" key="2">
    <source>
        <dbReference type="ARBA" id="ARBA00022448"/>
    </source>
</evidence>
<evidence type="ECO:0000259" key="9">
    <source>
        <dbReference type="Pfam" id="PF01490"/>
    </source>
</evidence>
<feature type="transmembrane region" description="Helical" evidence="8">
    <location>
        <begin position="329"/>
        <end position="351"/>
    </location>
</feature>
<evidence type="ECO:0000256" key="5">
    <source>
        <dbReference type="ARBA" id="ARBA00022989"/>
    </source>
</evidence>
<protein>
    <recommendedName>
        <fullName evidence="9">Amino acid transporter transmembrane domain-containing protein</fullName>
    </recommendedName>
</protein>
<feature type="region of interest" description="Disordered" evidence="7">
    <location>
        <begin position="1"/>
        <end position="22"/>
    </location>
</feature>
<evidence type="ECO:0000256" key="6">
    <source>
        <dbReference type="ARBA" id="ARBA00023136"/>
    </source>
</evidence>
<feature type="transmembrane region" description="Helical" evidence="8">
    <location>
        <begin position="276"/>
        <end position="294"/>
    </location>
</feature>
<keyword evidence="3 8" id="KW-0812">Transmembrane</keyword>
<evidence type="ECO:0000256" key="3">
    <source>
        <dbReference type="ARBA" id="ARBA00022692"/>
    </source>
</evidence>
<dbReference type="GO" id="GO:0015179">
    <property type="term" value="F:L-amino acid transmembrane transporter activity"/>
    <property type="evidence" value="ECO:0007669"/>
    <property type="project" value="TreeGrafter"/>
</dbReference>
<feature type="transmembrane region" description="Helical" evidence="8">
    <location>
        <begin position="535"/>
        <end position="554"/>
    </location>
</feature>
<proteinExistence type="predicted"/>
<feature type="transmembrane region" description="Helical" evidence="8">
    <location>
        <begin position="249"/>
        <end position="269"/>
    </location>
</feature>
<comment type="subcellular location">
    <subcellularLocation>
        <location evidence="1">Membrane</location>
        <topology evidence="1">Multi-pass membrane protein</topology>
    </subcellularLocation>
</comment>
<dbReference type="Proteomes" id="UP000041254">
    <property type="component" value="Unassembled WGS sequence"/>
</dbReference>
<feature type="domain" description="Amino acid transporter transmembrane" evidence="9">
    <location>
        <begin position="152"/>
        <end position="586"/>
    </location>
</feature>
<feature type="transmembrane region" description="Helical" evidence="8">
    <location>
        <begin position="300"/>
        <end position="320"/>
    </location>
</feature>
<feature type="transmembrane region" description="Helical" evidence="8">
    <location>
        <begin position="371"/>
        <end position="393"/>
    </location>
</feature>
<evidence type="ECO:0000313" key="10">
    <source>
        <dbReference type="EMBL" id="CEM17399.1"/>
    </source>
</evidence>
<dbReference type="OMA" id="MWLRIYK"/>
<feature type="transmembrane region" description="Helical" evidence="8">
    <location>
        <begin position="504"/>
        <end position="523"/>
    </location>
</feature>
<keyword evidence="4" id="KW-0029">Amino-acid transport</keyword>
<dbReference type="OrthoDB" id="436821at2759"/>
<dbReference type="GO" id="GO:0005774">
    <property type="term" value="C:vacuolar membrane"/>
    <property type="evidence" value="ECO:0007669"/>
    <property type="project" value="TreeGrafter"/>
</dbReference>
<evidence type="ECO:0000256" key="8">
    <source>
        <dbReference type="SAM" id="Phobius"/>
    </source>
</evidence>
<keyword evidence="2" id="KW-0813">Transport</keyword>
<feature type="transmembrane region" description="Helical" evidence="8">
    <location>
        <begin position="175"/>
        <end position="197"/>
    </location>
</feature>
<evidence type="ECO:0000256" key="7">
    <source>
        <dbReference type="SAM" id="MobiDB-lite"/>
    </source>
</evidence>
<feature type="transmembrane region" description="Helical" evidence="8">
    <location>
        <begin position="566"/>
        <end position="594"/>
    </location>
</feature>